<dbReference type="EMBL" id="JAFHKP010000009">
    <property type="protein sequence ID" value="KAG5484677.1"/>
    <property type="molecule type" value="Genomic_DNA"/>
</dbReference>
<organism evidence="1 2">
    <name type="scientific">Leishmania enriettii</name>
    <dbReference type="NCBI Taxonomy" id="5663"/>
    <lineage>
        <taxon>Eukaryota</taxon>
        <taxon>Discoba</taxon>
        <taxon>Euglenozoa</taxon>
        <taxon>Kinetoplastea</taxon>
        <taxon>Metakinetoplastina</taxon>
        <taxon>Trypanosomatida</taxon>
        <taxon>Trypanosomatidae</taxon>
        <taxon>Leishmaniinae</taxon>
        <taxon>Leishmania</taxon>
    </lineage>
</organism>
<evidence type="ECO:0000313" key="1">
    <source>
        <dbReference type="EMBL" id="KAG5484677.1"/>
    </source>
</evidence>
<dbReference type="KEGG" id="lenr:94174427"/>
<comment type="caution">
    <text evidence="1">The sequence shown here is derived from an EMBL/GenBank/DDBJ whole genome shotgun (WGS) entry which is preliminary data.</text>
</comment>
<dbReference type="GeneID" id="94174427"/>
<gene>
    <name evidence="1" type="ORF">CUR178_07268</name>
</gene>
<sequence length="192" mass="21456">MEAPKENHSPEIGVTIAASYRSLSETPFVADPAEAAAFDIPVEYVRRIEDAQRVYGNHYMEHRMYTNAWNHAALTVGFQCGWLGVSAWIVSRGLSYSDPMNSAVARWVQNSRVRRLTTPISCLGLFIFTVTCTQLPRDLRMLREASAGIDAQAALMKTALDERHKAYREGKSARERSEAKEAEAFAEGMKLA</sequence>
<proteinExistence type="predicted"/>
<dbReference type="AlphaFoldDB" id="A0A836GME4"/>
<accession>A0A836GME4</accession>
<reference evidence="1 2" key="1">
    <citation type="submission" date="2021-02" db="EMBL/GenBank/DDBJ databases">
        <title>Leishmania (Mundinia) enrietti genome sequencing and assembly.</title>
        <authorList>
            <person name="Almutairi H."/>
            <person name="Gatherer D."/>
        </authorList>
    </citation>
    <scope>NUCLEOTIDE SEQUENCE [LARGE SCALE GENOMIC DNA]</scope>
    <source>
        <strain evidence="1">CUR178</strain>
    </source>
</reference>
<protein>
    <submittedName>
        <fullName evidence="1">Uncharacterized protein</fullName>
    </submittedName>
</protein>
<evidence type="ECO:0000313" key="2">
    <source>
        <dbReference type="Proteomes" id="UP000674179"/>
    </source>
</evidence>
<keyword evidence="2" id="KW-1185">Reference proteome</keyword>
<dbReference type="OrthoDB" id="271533at2759"/>
<dbReference type="Proteomes" id="UP000674179">
    <property type="component" value="Chromosome 9"/>
</dbReference>
<name>A0A836GME4_LEIEN</name>
<dbReference type="RefSeq" id="XP_067695303.1">
    <property type="nucleotide sequence ID" value="XM_067838917.1"/>
</dbReference>